<keyword evidence="4" id="KW-1185">Reference proteome</keyword>
<sequence>MTGDQGSDAGGARARPSFLPPDDGYPAPAQDVGDPVPGPRKAPPRRGIAWNLAMIAAASALLVAAFLPWARVQVVVDLFGRPLTRDLGSVAGIDADDLVLAVPVLAVVAIGMALWDLAGRDARIGVLTAVPGVLALLTCGIFVLRLGRVRDDLPGGALPEDGLDVGYQVSVRYGWYLAVAAALLLTGFSLIRPLAERVLSPRGAQRPHTGEQPYAGTPYAAGPYAGDPYAADPYAGDPYAAWPQESRPYATWPEQYPDQEQDREQEQDPQQEPDPKQGQEQGRDQGQERSPKGEAGDQS</sequence>
<feature type="compositionally biased region" description="Low complexity" evidence="1">
    <location>
        <begin position="232"/>
        <end position="241"/>
    </location>
</feature>
<dbReference type="AlphaFoldDB" id="A0A4R5BS05"/>
<evidence type="ECO:0000313" key="3">
    <source>
        <dbReference type="EMBL" id="TDD89801.1"/>
    </source>
</evidence>
<feature type="transmembrane region" description="Helical" evidence="2">
    <location>
        <begin position="48"/>
        <end position="70"/>
    </location>
</feature>
<evidence type="ECO:0000313" key="4">
    <source>
        <dbReference type="Proteomes" id="UP000294513"/>
    </source>
</evidence>
<keyword evidence="2" id="KW-1133">Transmembrane helix</keyword>
<evidence type="ECO:0000256" key="2">
    <source>
        <dbReference type="SAM" id="Phobius"/>
    </source>
</evidence>
<feature type="transmembrane region" description="Helical" evidence="2">
    <location>
        <begin position="98"/>
        <end position="117"/>
    </location>
</feature>
<feature type="region of interest" description="Disordered" evidence="1">
    <location>
        <begin position="1"/>
        <end position="42"/>
    </location>
</feature>
<feature type="transmembrane region" description="Helical" evidence="2">
    <location>
        <begin position="124"/>
        <end position="144"/>
    </location>
</feature>
<evidence type="ECO:0000256" key="1">
    <source>
        <dbReference type="SAM" id="MobiDB-lite"/>
    </source>
</evidence>
<gene>
    <name evidence="3" type="ORF">E1298_13780</name>
</gene>
<dbReference type="OrthoDB" id="3467253at2"/>
<dbReference type="EMBL" id="SMKU01000056">
    <property type="protein sequence ID" value="TDD89801.1"/>
    <property type="molecule type" value="Genomic_DNA"/>
</dbReference>
<protein>
    <submittedName>
        <fullName evidence="3">Uncharacterized protein</fullName>
    </submittedName>
</protein>
<dbReference type="RefSeq" id="WP_131893050.1">
    <property type="nucleotide sequence ID" value="NZ_SMKU01000056.1"/>
</dbReference>
<name>A0A4R5BS05_9ACTN</name>
<comment type="caution">
    <text evidence="3">The sequence shown here is derived from an EMBL/GenBank/DDBJ whole genome shotgun (WGS) entry which is preliminary data.</text>
</comment>
<dbReference type="Proteomes" id="UP000294513">
    <property type="component" value="Unassembled WGS sequence"/>
</dbReference>
<accession>A0A4R5BS05</accession>
<proteinExistence type="predicted"/>
<reference evidence="3 4" key="1">
    <citation type="submission" date="2019-03" db="EMBL/GenBank/DDBJ databases">
        <title>Draft genome sequences of novel Actinobacteria.</title>
        <authorList>
            <person name="Sahin N."/>
            <person name="Ay H."/>
            <person name="Saygin H."/>
        </authorList>
    </citation>
    <scope>NUCLEOTIDE SEQUENCE [LARGE SCALE GENOMIC DNA]</scope>
    <source>
        <strain evidence="3 4">H3C3</strain>
    </source>
</reference>
<keyword evidence="2" id="KW-0812">Transmembrane</keyword>
<feature type="transmembrane region" description="Helical" evidence="2">
    <location>
        <begin position="173"/>
        <end position="191"/>
    </location>
</feature>
<feature type="compositionally biased region" description="Basic and acidic residues" evidence="1">
    <location>
        <begin position="273"/>
        <end position="299"/>
    </location>
</feature>
<organism evidence="3 4">
    <name type="scientific">Actinomadura rubrisoli</name>
    <dbReference type="NCBI Taxonomy" id="2530368"/>
    <lineage>
        <taxon>Bacteria</taxon>
        <taxon>Bacillati</taxon>
        <taxon>Actinomycetota</taxon>
        <taxon>Actinomycetes</taxon>
        <taxon>Streptosporangiales</taxon>
        <taxon>Thermomonosporaceae</taxon>
        <taxon>Actinomadura</taxon>
    </lineage>
</organism>
<feature type="region of interest" description="Disordered" evidence="1">
    <location>
        <begin position="232"/>
        <end position="299"/>
    </location>
</feature>
<keyword evidence="2" id="KW-0472">Membrane</keyword>